<gene>
    <name evidence="1" type="primary">pac</name>
    <name evidence="1" type="ORF">g.66223</name>
</gene>
<protein>
    <submittedName>
        <fullName evidence="1">Pac protein</fullName>
    </submittedName>
</protein>
<name>A0A0C9Q299_9HYME</name>
<reference evidence="1" key="1">
    <citation type="submission" date="2015-01" db="EMBL/GenBank/DDBJ databases">
        <title>Transcriptome Assembly of Fopius arisanus.</title>
        <authorList>
            <person name="Geib S."/>
        </authorList>
    </citation>
    <scope>NUCLEOTIDE SEQUENCE</scope>
</reference>
<organism evidence="1">
    <name type="scientific">Fopius arisanus</name>
    <dbReference type="NCBI Taxonomy" id="64838"/>
    <lineage>
        <taxon>Eukaryota</taxon>
        <taxon>Metazoa</taxon>
        <taxon>Ecdysozoa</taxon>
        <taxon>Arthropoda</taxon>
        <taxon>Hexapoda</taxon>
        <taxon>Insecta</taxon>
        <taxon>Pterygota</taxon>
        <taxon>Neoptera</taxon>
        <taxon>Endopterygota</taxon>
        <taxon>Hymenoptera</taxon>
        <taxon>Apocrita</taxon>
        <taxon>Ichneumonoidea</taxon>
        <taxon>Braconidae</taxon>
        <taxon>Opiinae</taxon>
        <taxon>Fopius</taxon>
    </lineage>
</organism>
<dbReference type="AlphaFoldDB" id="A0A0C9Q299"/>
<proteinExistence type="predicted"/>
<evidence type="ECO:0000313" key="1">
    <source>
        <dbReference type="EMBL" id="JAG77895.1"/>
    </source>
</evidence>
<dbReference type="EMBL" id="GBYB01008128">
    <property type="protein sequence ID" value="JAG77895.1"/>
    <property type="molecule type" value="Transcribed_RNA"/>
</dbReference>
<sequence length="139" mass="16559">MEVDRLGSLRRLASIISQCQRGRDEFEISNRAIYPVLNYHRKKSKIRIKYRTLHGEILSEDEKHLDDPCQLRKYFNYSGTLDNYSSGHLRLVIVLNISHFQELLLVNYGVKWIIFLYVRVDKLMVDFIHFWNGYSDAFS</sequence>
<accession>A0A0C9Q299</accession>